<feature type="transmembrane region" description="Helical" evidence="1">
    <location>
        <begin position="65"/>
        <end position="84"/>
    </location>
</feature>
<dbReference type="Proteomes" id="UP000026960">
    <property type="component" value="Chromosome 1"/>
</dbReference>
<keyword evidence="3" id="KW-1185">Reference proteome</keyword>
<reference evidence="2" key="2">
    <citation type="submission" date="2015-03" db="UniProtKB">
        <authorList>
            <consortium name="EnsemblPlants"/>
        </authorList>
    </citation>
    <scope>IDENTIFICATION</scope>
</reference>
<dbReference type="Gramene" id="OBART01G35650.1">
    <property type="protein sequence ID" value="OBART01G35650.1"/>
    <property type="gene ID" value="OBART01G35650"/>
</dbReference>
<dbReference type="EnsemblPlants" id="OBART01G35650.1">
    <property type="protein sequence ID" value="OBART01G35650.1"/>
    <property type="gene ID" value="OBART01G35650"/>
</dbReference>
<accession>A0A0D3EVP7</accession>
<evidence type="ECO:0000256" key="1">
    <source>
        <dbReference type="SAM" id="Phobius"/>
    </source>
</evidence>
<keyword evidence="1" id="KW-0472">Membrane</keyword>
<evidence type="ECO:0000313" key="3">
    <source>
        <dbReference type="Proteomes" id="UP000026960"/>
    </source>
</evidence>
<dbReference type="PaxDb" id="65489-OBART01G35650.1"/>
<proteinExistence type="predicted"/>
<sequence length="235" mass="25124">MAGAAASPSRCKTMVAPSPFTRPLSAGWQKRHLIPRPRPLAAGTVSGVAGTGLSPLRPGDLTICYHAFYSSPACLLALIPYLLFYSSAEAISRHNLHLCPSPIACYDGPLDAMAACVVHAGGSDGGIQAHIKACAALGAICSSVVTAHNTIVVQLIFYETNLRVFRAQYRQIIVPILRSFSLLSGGSSIILRIILTYGVSVTLKPWLPERIKATGDTSKFCAIMQRSAIDEKRFN</sequence>
<protein>
    <submittedName>
        <fullName evidence="2">Uncharacterized protein</fullName>
    </submittedName>
</protein>
<feature type="transmembrane region" description="Helical" evidence="1">
    <location>
        <begin position="172"/>
        <end position="195"/>
    </location>
</feature>
<keyword evidence="1" id="KW-1133">Transmembrane helix</keyword>
<reference evidence="2" key="1">
    <citation type="journal article" date="2009" name="Rice">
        <title>De Novo Next Generation Sequencing of Plant Genomes.</title>
        <authorList>
            <person name="Rounsley S."/>
            <person name="Marri P.R."/>
            <person name="Yu Y."/>
            <person name="He R."/>
            <person name="Sisneros N."/>
            <person name="Goicoechea J.L."/>
            <person name="Lee S.J."/>
            <person name="Angelova A."/>
            <person name="Kudrna D."/>
            <person name="Luo M."/>
            <person name="Affourtit J."/>
            <person name="Desany B."/>
            <person name="Knight J."/>
            <person name="Niazi F."/>
            <person name="Egholm M."/>
            <person name="Wing R.A."/>
        </authorList>
    </citation>
    <scope>NUCLEOTIDE SEQUENCE [LARGE SCALE GENOMIC DNA]</scope>
    <source>
        <strain evidence="2">cv. IRGC 105608</strain>
    </source>
</reference>
<dbReference type="AlphaFoldDB" id="A0A0D3EVP7"/>
<organism evidence="2">
    <name type="scientific">Oryza barthii</name>
    <dbReference type="NCBI Taxonomy" id="65489"/>
    <lineage>
        <taxon>Eukaryota</taxon>
        <taxon>Viridiplantae</taxon>
        <taxon>Streptophyta</taxon>
        <taxon>Embryophyta</taxon>
        <taxon>Tracheophyta</taxon>
        <taxon>Spermatophyta</taxon>
        <taxon>Magnoliopsida</taxon>
        <taxon>Liliopsida</taxon>
        <taxon>Poales</taxon>
        <taxon>Poaceae</taxon>
        <taxon>BOP clade</taxon>
        <taxon>Oryzoideae</taxon>
        <taxon>Oryzeae</taxon>
        <taxon>Oryzinae</taxon>
        <taxon>Oryza</taxon>
    </lineage>
</organism>
<evidence type="ECO:0000313" key="2">
    <source>
        <dbReference type="EnsemblPlants" id="OBART01G35650.1"/>
    </source>
</evidence>
<dbReference type="HOGENOM" id="CLU_103946_0_0_1"/>
<name>A0A0D3EVP7_9ORYZ</name>
<keyword evidence="1" id="KW-0812">Transmembrane</keyword>